<dbReference type="Proteomes" id="UP001381693">
    <property type="component" value="Unassembled WGS sequence"/>
</dbReference>
<evidence type="ECO:0000313" key="3">
    <source>
        <dbReference type="Proteomes" id="UP001381693"/>
    </source>
</evidence>
<gene>
    <name evidence="2" type="ORF">SK128_027048</name>
</gene>
<dbReference type="AlphaFoldDB" id="A0AAN8XM43"/>
<accession>A0AAN8XM43</accession>
<protein>
    <submittedName>
        <fullName evidence="2">Uncharacterized protein</fullName>
    </submittedName>
</protein>
<comment type="caution">
    <text evidence="2">The sequence shown here is derived from an EMBL/GenBank/DDBJ whole genome shotgun (WGS) entry which is preliminary data.</text>
</comment>
<proteinExistence type="predicted"/>
<evidence type="ECO:0000313" key="2">
    <source>
        <dbReference type="EMBL" id="KAK7082453.1"/>
    </source>
</evidence>
<feature type="region of interest" description="Disordered" evidence="1">
    <location>
        <begin position="1"/>
        <end position="100"/>
    </location>
</feature>
<feature type="compositionally biased region" description="Pro residues" evidence="1">
    <location>
        <begin position="49"/>
        <end position="59"/>
    </location>
</feature>
<feature type="compositionally biased region" description="Polar residues" evidence="1">
    <location>
        <begin position="89"/>
        <end position="100"/>
    </location>
</feature>
<evidence type="ECO:0000256" key="1">
    <source>
        <dbReference type="SAM" id="MobiDB-lite"/>
    </source>
</evidence>
<sequence>MSSTNVDSRGERVSPAASAQQPSDQEPIKAEKSPEPPPQVPPGSHEPSYTPPLPPPVPPSAYEQSYTPPLPKIHPPVSQASESWHHPQTRSSTPQEQSGGLNLTVLSTTAHTSGPPSGACTPVSEVGVATNVIIRDDVNLSSRTPMKQEEEEELKHAYSSVHAYAMHTVAKPEVKGELGSQSPATAPAAHIPATVHDIEQGNYSLVVYSDPNHPVEHVHAVDPHAHAHAHLGGEGPTYATLESSPAITTLASIPYTDSYYYHYKTDMYV</sequence>
<organism evidence="2 3">
    <name type="scientific">Halocaridina rubra</name>
    <name type="common">Hawaiian red shrimp</name>
    <dbReference type="NCBI Taxonomy" id="373956"/>
    <lineage>
        <taxon>Eukaryota</taxon>
        <taxon>Metazoa</taxon>
        <taxon>Ecdysozoa</taxon>
        <taxon>Arthropoda</taxon>
        <taxon>Crustacea</taxon>
        <taxon>Multicrustacea</taxon>
        <taxon>Malacostraca</taxon>
        <taxon>Eumalacostraca</taxon>
        <taxon>Eucarida</taxon>
        <taxon>Decapoda</taxon>
        <taxon>Pleocyemata</taxon>
        <taxon>Caridea</taxon>
        <taxon>Atyoidea</taxon>
        <taxon>Atyidae</taxon>
        <taxon>Halocaridina</taxon>
    </lineage>
</organism>
<name>A0AAN8XM43_HALRR</name>
<keyword evidence="3" id="KW-1185">Reference proteome</keyword>
<reference evidence="2 3" key="1">
    <citation type="submission" date="2023-11" db="EMBL/GenBank/DDBJ databases">
        <title>Halocaridina rubra genome assembly.</title>
        <authorList>
            <person name="Smith C."/>
        </authorList>
    </citation>
    <scope>NUCLEOTIDE SEQUENCE [LARGE SCALE GENOMIC DNA]</scope>
    <source>
        <strain evidence="2">EP-1</strain>
        <tissue evidence="2">Whole</tissue>
    </source>
</reference>
<dbReference type="EMBL" id="JAXCGZ010004016">
    <property type="protein sequence ID" value="KAK7082453.1"/>
    <property type="molecule type" value="Genomic_DNA"/>
</dbReference>